<dbReference type="Pfam" id="PF01654">
    <property type="entry name" value="Cyt_bd_oxida_I"/>
    <property type="match status" value="1"/>
</dbReference>
<keyword evidence="4" id="KW-1003">Cell membrane</keyword>
<organism evidence="14 15">
    <name type="scientific">Klebsiella pneumoniae</name>
    <dbReference type="NCBI Taxonomy" id="573"/>
    <lineage>
        <taxon>Bacteria</taxon>
        <taxon>Pseudomonadati</taxon>
        <taxon>Pseudomonadota</taxon>
        <taxon>Gammaproteobacteria</taxon>
        <taxon>Enterobacterales</taxon>
        <taxon>Enterobacteriaceae</taxon>
        <taxon>Klebsiella/Raoultella group</taxon>
        <taxon>Klebsiella</taxon>
        <taxon>Klebsiella pneumoniae complex</taxon>
    </lineage>
</organism>
<evidence type="ECO:0000256" key="9">
    <source>
        <dbReference type="ARBA" id="ARBA00022989"/>
    </source>
</evidence>
<keyword evidence="5" id="KW-0349">Heme</keyword>
<dbReference type="GO" id="GO:0046872">
    <property type="term" value="F:metal ion binding"/>
    <property type="evidence" value="ECO:0007669"/>
    <property type="project" value="UniProtKB-KW"/>
</dbReference>
<gene>
    <name evidence="14" type="ORF">J4733_20310</name>
</gene>
<dbReference type="GO" id="GO:0009055">
    <property type="term" value="F:electron transfer activity"/>
    <property type="evidence" value="ECO:0007669"/>
    <property type="project" value="InterPro"/>
</dbReference>
<keyword evidence="6 13" id="KW-0812">Transmembrane</keyword>
<evidence type="ECO:0000256" key="8">
    <source>
        <dbReference type="ARBA" id="ARBA00022982"/>
    </source>
</evidence>
<comment type="caution">
    <text evidence="14">The sequence shown here is derived from an EMBL/GenBank/DDBJ whole genome shotgun (WGS) entry which is preliminary data.</text>
</comment>
<reference evidence="14" key="1">
    <citation type="submission" date="2021-03" db="EMBL/GenBank/DDBJ databases">
        <title>Molecular epidemiology and mechanisms of colistin and carbapenem resistance in Enterobacteriaceae from clinical isolates, the environment and porcine samples in Pretoria, South Africa.</title>
        <authorList>
            <person name="Bogoshi D."/>
            <person name="Mbelle N.M."/>
            <person name="Naidoo V."/>
            <person name="Osei Sekyere J."/>
        </authorList>
    </citation>
    <scope>NUCLEOTIDE SEQUENCE</scope>
    <source>
        <strain evidence="14">C029</strain>
    </source>
</reference>
<dbReference type="GO" id="GO:0070069">
    <property type="term" value="C:cytochrome complex"/>
    <property type="evidence" value="ECO:0007669"/>
    <property type="project" value="InterPro"/>
</dbReference>
<evidence type="ECO:0000256" key="7">
    <source>
        <dbReference type="ARBA" id="ARBA00022723"/>
    </source>
</evidence>
<evidence type="ECO:0000256" key="13">
    <source>
        <dbReference type="SAM" id="Phobius"/>
    </source>
</evidence>
<evidence type="ECO:0000256" key="5">
    <source>
        <dbReference type="ARBA" id="ARBA00022617"/>
    </source>
</evidence>
<proteinExistence type="inferred from homology"/>
<sequence length="90" mass="9805">MTTEMGRQPWVIYGLLRTRDAVSLHSTLQMAISLLVFIVFTAPCLAWGITTFPAYQKGPQPVTELTSQTAGTPARPLSAAEPVRDEENAS</sequence>
<evidence type="ECO:0000256" key="2">
    <source>
        <dbReference type="ARBA" id="ARBA00009819"/>
    </source>
</evidence>
<keyword evidence="11 13" id="KW-0472">Membrane</keyword>
<evidence type="ECO:0000256" key="11">
    <source>
        <dbReference type="ARBA" id="ARBA00023136"/>
    </source>
</evidence>
<name>A0A939NLZ5_KLEPN</name>
<dbReference type="GO" id="GO:0019646">
    <property type="term" value="P:aerobic electron transport chain"/>
    <property type="evidence" value="ECO:0007669"/>
    <property type="project" value="InterPro"/>
</dbReference>
<keyword evidence="7" id="KW-0479">Metal-binding</keyword>
<evidence type="ECO:0000256" key="10">
    <source>
        <dbReference type="ARBA" id="ARBA00023004"/>
    </source>
</evidence>
<evidence type="ECO:0000256" key="6">
    <source>
        <dbReference type="ARBA" id="ARBA00022692"/>
    </source>
</evidence>
<dbReference type="InterPro" id="IPR002585">
    <property type="entry name" value="Cyt-d_ubiquinol_oxidase_su_1"/>
</dbReference>
<evidence type="ECO:0000256" key="4">
    <source>
        <dbReference type="ARBA" id="ARBA00022475"/>
    </source>
</evidence>
<keyword evidence="8" id="KW-0249">Electron transport</keyword>
<keyword evidence="10" id="KW-0408">Iron</keyword>
<dbReference type="AlphaFoldDB" id="A0A939NLZ5"/>
<evidence type="ECO:0000256" key="12">
    <source>
        <dbReference type="SAM" id="MobiDB-lite"/>
    </source>
</evidence>
<feature type="transmembrane region" description="Helical" evidence="13">
    <location>
        <begin position="28"/>
        <end position="49"/>
    </location>
</feature>
<evidence type="ECO:0000313" key="14">
    <source>
        <dbReference type="EMBL" id="MBO2025821.1"/>
    </source>
</evidence>
<keyword evidence="9 13" id="KW-1133">Transmembrane helix</keyword>
<evidence type="ECO:0000256" key="1">
    <source>
        <dbReference type="ARBA" id="ARBA00004651"/>
    </source>
</evidence>
<evidence type="ECO:0000256" key="3">
    <source>
        <dbReference type="ARBA" id="ARBA00022448"/>
    </source>
</evidence>
<comment type="subcellular location">
    <subcellularLocation>
        <location evidence="1">Cell membrane</location>
        <topology evidence="1">Multi-pass membrane protein</topology>
    </subcellularLocation>
</comment>
<dbReference type="Proteomes" id="UP000664267">
    <property type="component" value="Unassembled WGS sequence"/>
</dbReference>
<protein>
    <submittedName>
        <fullName evidence="14">Cytochrome ubiquinol oxidase subunit I</fullName>
    </submittedName>
</protein>
<comment type="similarity">
    <text evidence="2">Belongs to the cytochrome ubiquinol oxidase subunit 1 family.</text>
</comment>
<dbReference type="GO" id="GO:0005886">
    <property type="term" value="C:plasma membrane"/>
    <property type="evidence" value="ECO:0007669"/>
    <property type="project" value="UniProtKB-SubCell"/>
</dbReference>
<feature type="region of interest" description="Disordered" evidence="12">
    <location>
        <begin position="60"/>
        <end position="90"/>
    </location>
</feature>
<accession>A0A939NLZ5</accession>
<keyword evidence="3" id="KW-0813">Transport</keyword>
<dbReference type="EMBL" id="JAGETN010000036">
    <property type="protein sequence ID" value="MBO2025821.1"/>
    <property type="molecule type" value="Genomic_DNA"/>
</dbReference>
<evidence type="ECO:0000313" key="15">
    <source>
        <dbReference type="Proteomes" id="UP000664267"/>
    </source>
</evidence>